<keyword evidence="2 5" id="KW-0812">Transmembrane</keyword>
<dbReference type="RefSeq" id="WP_119926499.1">
    <property type="nucleotide sequence ID" value="NZ_QZEY01000003.1"/>
</dbReference>
<feature type="transmembrane region" description="Helical" evidence="5">
    <location>
        <begin position="93"/>
        <end position="112"/>
    </location>
</feature>
<feature type="transmembrane region" description="Helical" evidence="5">
    <location>
        <begin position="152"/>
        <end position="171"/>
    </location>
</feature>
<reference evidence="7 8" key="1">
    <citation type="submission" date="2018-09" db="EMBL/GenBank/DDBJ databases">
        <title>YIM 75507 draft genome.</title>
        <authorList>
            <person name="Tang S."/>
            <person name="Feng Y."/>
        </authorList>
    </citation>
    <scope>NUCLEOTIDE SEQUENCE [LARGE SCALE GENOMIC DNA]</scope>
    <source>
        <strain evidence="7 8">YIM 75507</strain>
    </source>
</reference>
<dbReference type="Proteomes" id="UP000265768">
    <property type="component" value="Unassembled WGS sequence"/>
</dbReference>
<feature type="transmembrane region" description="Helical" evidence="5">
    <location>
        <begin position="375"/>
        <end position="397"/>
    </location>
</feature>
<evidence type="ECO:0000259" key="6">
    <source>
        <dbReference type="PROSITE" id="PS50850"/>
    </source>
</evidence>
<dbReference type="AlphaFoldDB" id="A0A3A4AU75"/>
<evidence type="ECO:0000256" key="4">
    <source>
        <dbReference type="ARBA" id="ARBA00023136"/>
    </source>
</evidence>
<evidence type="ECO:0000256" key="1">
    <source>
        <dbReference type="ARBA" id="ARBA00004651"/>
    </source>
</evidence>
<feature type="transmembrane region" description="Helical" evidence="5">
    <location>
        <begin position="403"/>
        <end position="423"/>
    </location>
</feature>
<dbReference type="InterPro" id="IPR020846">
    <property type="entry name" value="MFS_dom"/>
</dbReference>
<sequence>MVAPRTPRVLGLRLADGIGKGNMWALLTLAFFSTLAITFLPATQAYILTTVLGVPREQHGTIVGSLGVAAEIAMLVSLLWYGALADRIGRRPIVLAGFTLLALGALLFPWAGNTWVLHALRVVFAFGVAALNTMLSTIAVDYVRDRWRGRSYGITGLFGGVGAIVATMVVVKLPRMFEAQGMEPVTAARVAFAIVGVGIALVGVILWFSLSPKRISETAARTPLTSLIAAGVRQGRDPGVALAYAASFVARADLAVVAGFLSLWVINHGTHAGGLSGAEALARAGAVVGIAYSMGLIASPVFGWLGDRMKRQNVVILAQLVSAGAYLSTLFISDPLGSGMFVVAVLVGIGEIAAITTIGPLLAQQVPADVRGTAYGVQTLCGAAGILIVSGLGGWLYDVWRPAAPFILVGLMGLAVACFGLVVRRRVVPSPLPPAEDEAAAVRA</sequence>
<evidence type="ECO:0000256" key="2">
    <source>
        <dbReference type="ARBA" id="ARBA00022692"/>
    </source>
</evidence>
<dbReference type="SUPFAM" id="SSF103473">
    <property type="entry name" value="MFS general substrate transporter"/>
    <property type="match status" value="1"/>
</dbReference>
<comment type="subcellular location">
    <subcellularLocation>
        <location evidence="1">Cell membrane</location>
        <topology evidence="1">Multi-pass membrane protein</topology>
    </subcellularLocation>
</comment>
<dbReference type="GO" id="GO:0005886">
    <property type="term" value="C:plasma membrane"/>
    <property type="evidence" value="ECO:0007669"/>
    <property type="project" value="UniProtKB-SubCell"/>
</dbReference>
<feature type="transmembrane region" description="Helical" evidence="5">
    <location>
        <begin position="241"/>
        <end position="266"/>
    </location>
</feature>
<dbReference type="PANTHER" id="PTHR23524">
    <property type="entry name" value="TRANSPORTER, PUTATIVE (AFU_ORTHOLOGUE AFUA_8G04850)-RELATED"/>
    <property type="match status" value="1"/>
</dbReference>
<gene>
    <name evidence="7" type="ORF">D5H75_12305</name>
</gene>
<dbReference type="EMBL" id="QZEY01000003">
    <property type="protein sequence ID" value="RJL33540.1"/>
    <property type="molecule type" value="Genomic_DNA"/>
</dbReference>
<evidence type="ECO:0000256" key="5">
    <source>
        <dbReference type="SAM" id="Phobius"/>
    </source>
</evidence>
<feature type="transmembrane region" description="Helical" evidence="5">
    <location>
        <begin position="62"/>
        <end position="81"/>
    </location>
</feature>
<keyword evidence="4 5" id="KW-0472">Membrane</keyword>
<protein>
    <submittedName>
        <fullName evidence="7">MFS transporter</fullName>
    </submittedName>
</protein>
<proteinExistence type="predicted"/>
<evidence type="ECO:0000256" key="3">
    <source>
        <dbReference type="ARBA" id="ARBA00022989"/>
    </source>
</evidence>
<feature type="transmembrane region" description="Helical" evidence="5">
    <location>
        <begin position="21"/>
        <end position="42"/>
    </location>
</feature>
<keyword evidence="3 5" id="KW-1133">Transmembrane helix</keyword>
<dbReference type="InterPro" id="IPR024989">
    <property type="entry name" value="MFS_assoc_dom"/>
</dbReference>
<feature type="transmembrane region" description="Helical" evidence="5">
    <location>
        <begin position="191"/>
        <end position="210"/>
    </location>
</feature>
<feature type="domain" description="Major facilitator superfamily (MFS) profile" evidence="6">
    <location>
        <begin position="22"/>
        <end position="428"/>
    </location>
</feature>
<dbReference type="Pfam" id="PF12832">
    <property type="entry name" value="MFS_1_like"/>
    <property type="match status" value="1"/>
</dbReference>
<organism evidence="7 8">
    <name type="scientific">Bailinhaonella thermotolerans</name>
    <dbReference type="NCBI Taxonomy" id="1070861"/>
    <lineage>
        <taxon>Bacteria</taxon>
        <taxon>Bacillati</taxon>
        <taxon>Actinomycetota</taxon>
        <taxon>Actinomycetes</taxon>
        <taxon>Streptosporangiales</taxon>
        <taxon>Streptosporangiaceae</taxon>
        <taxon>Bailinhaonella</taxon>
    </lineage>
</organism>
<dbReference type="PANTHER" id="PTHR23524:SF1">
    <property type="entry name" value="MRH DOMAIN-CONTAINING PROTEIN-RELATED"/>
    <property type="match status" value="1"/>
</dbReference>
<accession>A0A3A4AU75</accession>
<dbReference type="GO" id="GO:0022857">
    <property type="term" value="F:transmembrane transporter activity"/>
    <property type="evidence" value="ECO:0007669"/>
    <property type="project" value="InterPro"/>
</dbReference>
<dbReference type="Gene3D" id="1.20.1250.20">
    <property type="entry name" value="MFS general substrate transporter like domains"/>
    <property type="match status" value="2"/>
</dbReference>
<evidence type="ECO:0000313" key="8">
    <source>
        <dbReference type="Proteomes" id="UP000265768"/>
    </source>
</evidence>
<name>A0A3A4AU75_9ACTN</name>
<feature type="transmembrane region" description="Helical" evidence="5">
    <location>
        <begin position="286"/>
        <end position="305"/>
    </location>
</feature>
<feature type="transmembrane region" description="Helical" evidence="5">
    <location>
        <begin position="118"/>
        <end position="140"/>
    </location>
</feature>
<evidence type="ECO:0000313" key="7">
    <source>
        <dbReference type="EMBL" id="RJL33540.1"/>
    </source>
</evidence>
<feature type="transmembrane region" description="Helical" evidence="5">
    <location>
        <begin position="314"/>
        <end position="333"/>
    </location>
</feature>
<feature type="transmembrane region" description="Helical" evidence="5">
    <location>
        <begin position="339"/>
        <end position="363"/>
    </location>
</feature>
<dbReference type="PROSITE" id="PS50850">
    <property type="entry name" value="MFS"/>
    <property type="match status" value="1"/>
</dbReference>
<dbReference type="OrthoDB" id="9764259at2"/>
<dbReference type="Pfam" id="PF07690">
    <property type="entry name" value="MFS_1"/>
    <property type="match status" value="1"/>
</dbReference>
<keyword evidence="8" id="KW-1185">Reference proteome</keyword>
<comment type="caution">
    <text evidence="7">The sequence shown here is derived from an EMBL/GenBank/DDBJ whole genome shotgun (WGS) entry which is preliminary data.</text>
</comment>
<dbReference type="InterPro" id="IPR036259">
    <property type="entry name" value="MFS_trans_sf"/>
</dbReference>
<dbReference type="InterPro" id="IPR011701">
    <property type="entry name" value="MFS"/>
</dbReference>